<dbReference type="GO" id="GO:0061024">
    <property type="term" value="P:membrane organization"/>
    <property type="evidence" value="ECO:0007669"/>
    <property type="project" value="TreeGrafter"/>
</dbReference>
<comment type="subcellular location">
    <subcellularLocation>
        <location evidence="1">Membrane</location>
    </subcellularLocation>
</comment>
<evidence type="ECO:0000313" key="7">
    <source>
        <dbReference type="EMBL" id="JAT80772.1"/>
    </source>
</evidence>
<protein>
    <submittedName>
        <fullName evidence="7">Uncharacterized protein</fullName>
    </submittedName>
</protein>
<evidence type="ECO:0000256" key="3">
    <source>
        <dbReference type="ARBA" id="ARBA00022989"/>
    </source>
</evidence>
<dbReference type="GO" id="GO:0001671">
    <property type="term" value="F:ATPase activator activity"/>
    <property type="evidence" value="ECO:0007669"/>
    <property type="project" value="InterPro"/>
</dbReference>
<dbReference type="PANTHER" id="PTHR18843:SF7">
    <property type="entry name" value="LAMINA-ASSOCIATED POLYPEPTIDE 1B ISOFORM 1-RELATED"/>
    <property type="match status" value="1"/>
</dbReference>
<keyword evidence="2 6" id="KW-0812">Transmembrane</keyword>
<dbReference type="PANTHER" id="PTHR18843">
    <property type="entry name" value="TORSIN-1A-INTERACTING PROTEIN"/>
    <property type="match status" value="1"/>
</dbReference>
<dbReference type="InterPro" id="IPR038599">
    <property type="entry name" value="LAP1C-like_C_sf"/>
</dbReference>
<dbReference type="AlphaFoldDB" id="A0A1E1W1G1"/>
<sequence>ASITPSARPSIHSTCRNCPLTSIEGMARYGLKNKESKQKETQSQANTSTEGRDVVDNVQSKFLHTSSPVNARRNVKRNSVELTNSPCTNYSDDDCVLAKSVPSYLPSYSLYRDEFIWPHSYTNESANSTSSQFCNERSYRQNESNYESIHGTPIRHQQPSEIQTPSQQSPVVLLGVLVSVIAVIGASYYGYVPDEIGKVLPDIFPATTTNFYNSAKFHNDMNSLGQKYKIADNSILKIQTGISTILERQDTGSFVFVYKSNQINFDSEEFDSFMNSIATTAAKYLRNDSTQVRHIVVDGSKLEMRVHSELINKYRDEVTKTGVMLVRELDEVPSSLAMAFHYYCDEYNPLVKKSAIFFTLDMTKCSLNPVEQKPTHAMIEKCLQKKWAGVPEDNIRPLLNRVVSTVVDIGGD</sequence>
<evidence type="ECO:0000256" key="5">
    <source>
        <dbReference type="SAM" id="MobiDB-lite"/>
    </source>
</evidence>
<dbReference type="InterPro" id="IPR008662">
    <property type="entry name" value="TOIP1/2"/>
</dbReference>
<accession>A0A1E1W1G1</accession>
<feature type="non-terminal residue" evidence="7">
    <location>
        <position position="1"/>
    </location>
</feature>
<keyword evidence="3 6" id="KW-1133">Transmembrane helix</keyword>
<evidence type="ECO:0000256" key="1">
    <source>
        <dbReference type="ARBA" id="ARBA00004370"/>
    </source>
</evidence>
<gene>
    <name evidence="7" type="ORF">g.9335</name>
</gene>
<dbReference type="Gene3D" id="3.40.50.12190">
    <property type="match status" value="1"/>
</dbReference>
<dbReference type="OrthoDB" id="6258998at2759"/>
<proteinExistence type="predicted"/>
<reference evidence="7" key="1">
    <citation type="submission" date="2015-09" db="EMBL/GenBank/DDBJ databases">
        <title>De novo assembly of Pectinophora gossypiella (Pink Bollworm) gut transcriptome.</title>
        <authorList>
            <person name="Tassone E.E."/>
        </authorList>
    </citation>
    <scope>NUCLEOTIDE SEQUENCE</scope>
</reference>
<dbReference type="EMBL" id="GDQN01010282">
    <property type="protein sequence ID" value="JAT80772.1"/>
    <property type="molecule type" value="Transcribed_RNA"/>
</dbReference>
<evidence type="ECO:0000256" key="2">
    <source>
        <dbReference type="ARBA" id="ARBA00022692"/>
    </source>
</evidence>
<evidence type="ECO:0000256" key="4">
    <source>
        <dbReference type="ARBA" id="ARBA00023136"/>
    </source>
</evidence>
<feature type="transmembrane region" description="Helical" evidence="6">
    <location>
        <begin position="171"/>
        <end position="191"/>
    </location>
</feature>
<feature type="region of interest" description="Disordered" evidence="5">
    <location>
        <begin position="33"/>
        <end position="53"/>
    </location>
</feature>
<organism evidence="7">
    <name type="scientific">Pectinophora gossypiella</name>
    <name type="common">Cotton pink bollworm</name>
    <name type="synonym">Depressaria gossypiella</name>
    <dbReference type="NCBI Taxonomy" id="13191"/>
    <lineage>
        <taxon>Eukaryota</taxon>
        <taxon>Metazoa</taxon>
        <taxon>Ecdysozoa</taxon>
        <taxon>Arthropoda</taxon>
        <taxon>Hexapoda</taxon>
        <taxon>Insecta</taxon>
        <taxon>Pterygota</taxon>
        <taxon>Neoptera</taxon>
        <taxon>Endopterygota</taxon>
        <taxon>Lepidoptera</taxon>
        <taxon>Glossata</taxon>
        <taxon>Ditrysia</taxon>
        <taxon>Gelechioidea</taxon>
        <taxon>Gelechiidae</taxon>
        <taxon>Apatetrinae</taxon>
        <taxon>Pectinophora</taxon>
    </lineage>
</organism>
<keyword evidence="4 6" id="KW-0472">Membrane</keyword>
<evidence type="ECO:0000256" key="6">
    <source>
        <dbReference type="SAM" id="Phobius"/>
    </source>
</evidence>
<name>A0A1E1W1G1_PECGO</name>
<dbReference type="GO" id="GO:0016020">
    <property type="term" value="C:membrane"/>
    <property type="evidence" value="ECO:0007669"/>
    <property type="project" value="UniProtKB-SubCell"/>
</dbReference>